<keyword evidence="6" id="KW-1185">Reference proteome</keyword>
<comment type="caution">
    <text evidence="5">The sequence shown here is derived from an EMBL/GenBank/DDBJ whole genome shotgun (WGS) entry which is preliminary data.</text>
</comment>
<dbReference type="Gene3D" id="3.40.30.120">
    <property type="match status" value="1"/>
</dbReference>
<dbReference type="Gene3D" id="3.30.70.2450">
    <property type="match status" value="1"/>
</dbReference>
<dbReference type="RefSeq" id="WP_344679814.1">
    <property type="nucleotide sequence ID" value="NZ_BAAAUX010000012.1"/>
</dbReference>
<evidence type="ECO:0000313" key="5">
    <source>
        <dbReference type="EMBL" id="GAA2789690.1"/>
    </source>
</evidence>
<sequence>MTGPEVVVVGAGPVGLLLAGELRLRGIEVLLADRLAAPMTESRASQLNARTVELLDERDLLGRFAGIEHVDRGHYAGLPVEVSGTDSAHDGLWKFPQYETESALREWVAELGVDFRREYELRGLTDAGDHVETEFATPKGTVHVPADYVVGCDGADSAVRRLAGIEFVGADPTRELLRADVTGIDVRDRRFERLEHGLAVAATRAGVTRVMVHQFGGPVPVRDAAPPFDEVVRTWAKLTGEDIGAGTAVWVDSFDNTRKQAAEYRRGRVLLAGDAAHVHMPIGGHALNLGLQDAFNLGWKLAAQIRGWAPENLLDSYHDERHAVGAAVLDDVAAQELLLLGGPEVDAMRAVLSELLELPDARANIVATASGLDVRYGPDGARMPRIELDGGSTTQLLRSGRGLLLDLSGDEGLREAAAGWADRVDLVAARPAEDAAGQAFLVRPDGYVAWRSTSDEPLPVSLRRWFGVPR</sequence>
<comment type="cofactor">
    <cofactor evidence="1">
        <name>FAD</name>
        <dbReference type="ChEBI" id="CHEBI:57692"/>
    </cofactor>
</comment>
<dbReference type="Pfam" id="PF01494">
    <property type="entry name" value="FAD_binding_3"/>
    <property type="match status" value="1"/>
</dbReference>
<proteinExistence type="predicted"/>
<evidence type="ECO:0000256" key="1">
    <source>
        <dbReference type="ARBA" id="ARBA00001974"/>
    </source>
</evidence>
<dbReference type="PANTHER" id="PTHR43004">
    <property type="entry name" value="TRK SYSTEM POTASSIUM UPTAKE PROTEIN"/>
    <property type="match status" value="1"/>
</dbReference>
<gene>
    <name evidence="5" type="ORF">GCM10010470_25360</name>
</gene>
<dbReference type="PANTHER" id="PTHR43004:SF19">
    <property type="entry name" value="BINDING MONOOXYGENASE, PUTATIVE (JCVI)-RELATED"/>
    <property type="match status" value="1"/>
</dbReference>
<evidence type="ECO:0000259" key="4">
    <source>
        <dbReference type="Pfam" id="PF01494"/>
    </source>
</evidence>
<dbReference type="SUPFAM" id="SSF51905">
    <property type="entry name" value="FAD/NAD(P)-binding domain"/>
    <property type="match status" value="1"/>
</dbReference>
<keyword evidence="3" id="KW-0274">FAD</keyword>
<reference evidence="5 6" key="1">
    <citation type="journal article" date="2019" name="Int. J. Syst. Evol. Microbiol.">
        <title>The Global Catalogue of Microorganisms (GCM) 10K type strain sequencing project: providing services to taxonomists for standard genome sequencing and annotation.</title>
        <authorList>
            <consortium name="The Broad Institute Genomics Platform"/>
            <consortium name="The Broad Institute Genome Sequencing Center for Infectious Disease"/>
            <person name="Wu L."/>
            <person name="Ma J."/>
        </authorList>
    </citation>
    <scope>NUCLEOTIDE SEQUENCE [LARGE SCALE GENOMIC DNA]</scope>
    <source>
        <strain evidence="5 6">JCM 9383</strain>
    </source>
</reference>
<keyword evidence="2" id="KW-0285">Flavoprotein</keyword>
<dbReference type="EMBL" id="BAAAUX010000012">
    <property type="protein sequence ID" value="GAA2789690.1"/>
    <property type="molecule type" value="Genomic_DNA"/>
</dbReference>
<dbReference type="InterPro" id="IPR036188">
    <property type="entry name" value="FAD/NAD-bd_sf"/>
</dbReference>
<dbReference type="Gene3D" id="3.50.50.60">
    <property type="entry name" value="FAD/NAD(P)-binding domain"/>
    <property type="match status" value="1"/>
</dbReference>
<dbReference type="InterPro" id="IPR050641">
    <property type="entry name" value="RIFMO-like"/>
</dbReference>
<dbReference type="Pfam" id="PF21274">
    <property type="entry name" value="Rng_hyd_C"/>
    <property type="match status" value="1"/>
</dbReference>
<feature type="domain" description="FAD-binding" evidence="4">
    <location>
        <begin position="5"/>
        <end position="330"/>
    </location>
</feature>
<dbReference type="PRINTS" id="PR00420">
    <property type="entry name" value="RNGMNOXGNASE"/>
</dbReference>
<organism evidence="5 6">
    <name type="scientific">Saccharopolyspora taberi</name>
    <dbReference type="NCBI Taxonomy" id="60895"/>
    <lineage>
        <taxon>Bacteria</taxon>
        <taxon>Bacillati</taxon>
        <taxon>Actinomycetota</taxon>
        <taxon>Actinomycetes</taxon>
        <taxon>Pseudonocardiales</taxon>
        <taxon>Pseudonocardiaceae</taxon>
        <taxon>Saccharopolyspora</taxon>
    </lineage>
</organism>
<evidence type="ECO:0000256" key="2">
    <source>
        <dbReference type="ARBA" id="ARBA00022630"/>
    </source>
</evidence>
<name>A0ABN3VBP5_9PSEU</name>
<keyword evidence="5" id="KW-0560">Oxidoreductase</keyword>
<dbReference type="InterPro" id="IPR002938">
    <property type="entry name" value="FAD-bd"/>
</dbReference>
<keyword evidence="5" id="KW-0503">Monooxygenase</keyword>
<evidence type="ECO:0000256" key="3">
    <source>
        <dbReference type="ARBA" id="ARBA00022827"/>
    </source>
</evidence>
<protein>
    <submittedName>
        <fullName evidence="5">FAD-dependent monooxygenase</fullName>
    </submittedName>
</protein>
<dbReference type="Proteomes" id="UP001500979">
    <property type="component" value="Unassembled WGS sequence"/>
</dbReference>
<evidence type="ECO:0000313" key="6">
    <source>
        <dbReference type="Proteomes" id="UP001500979"/>
    </source>
</evidence>
<accession>A0ABN3VBP5</accession>
<dbReference type="GO" id="GO:0004497">
    <property type="term" value="F:monooxygenase activity"/>
    <property type="evidence" value="ECO:0007669"/>
    <property type="project" value="UniProtKB-KW"/>
</dbReference>